<feature type="transmembrane region" description="Helical" evidence="9">
    <location>
        <begin position="174"/>
        <end position="191"/>
    </location>
</feature>
<gene>
    <name evidence="11" type="ORF">Zmor_017000</name>
</gene>
<evidence type="ECO:0000256" key="2">
    <source>
        <dbReference type="ARBA" id="ARBA00022448"/>
    </source>
</evidence>
<feature type="transmembrane region" description="Helical" evidence="9">
    <location>
        <begin position="418"/>
        <end position="440"/>
    </location>
</feature>
<feature type="transmembrane region" description="Helical" evidence="9">
    <location>
        <begin position="252"/>
        <end position="272"/>
    </location>
</feature>
<reference evidence="11" key="1">
    <citation type="journal article" date="2023" name="G3 (Bethesda)">
        <title>Whole genome assemblies of Zophobas morio and Tenebrio molitor.</title>
        <authorList>
            <person name="Kaur S."/>
            <person name="Stinson S.A."/>
            <person name="diCenzo G.C."/>
        </authorList>
    </citation>
    <scope>NUCLEOTIDE SEQUENCE</scope>
    <source>
        <strain evidence="11">QUZm001</strain>
    </source>
</reference>
<dbReference type="GO" id="GO:0022857">
    <property type="term" value="F:transmembrane transporter activity"/>
    <property type="evidence" value="ECO:0007669"/>
    <property type="project" value="InterPro"/>
</dbReference>
<proteinExistence type="predicted"/>
<feature type="domain" description="Major facilitator superfamily (MFS) profile" evidence="10">
    <location>
        <begin position="18"/>
        <end position="444"/>
    </location>
</feature>
<comment type="caution">
    <text evidence="11">The sequence shown here is derived from an EMBL/GenBank/DDBJ whole genome shotgun (WGS) entry which is preliminary data.</text>
</comment>
<organism evidence="11 12">
    <name type="scientific">Zophobas morio</name>
    <dbReference type="NCBI Taxonomy" id="2755281"/>
    <lineage>
        <taxon>Eukaryota</taxon>
        <taxon>Metazoa</taxon>
        <taxon>Ecdysozoa</taxon>
        <taxon>Arthropoda</taxon>
        <taxon>Hexapoda</taxon>
        <taxon>Insecta</taxon>
        <taxon>Pterygota</taxon>
        <taxon>Neoptera</taxon>
        <taxon>Endopterygota</taxon>
        <taxon>Coleoptera</taxon>
        <taxon>Polyphaga</taxon>
        <taxon>Cucujiformia</taxon>
        <taxon>Tenebrionidae</taxon>
        <taxon>Zophobas</taxon>
    </lineage>
</organism>
<feature type="transmembrane region" description="Helical" evidence="9">
    <location>
        <begin position="292"/>
        <end position="313"/>
    </location>
</feature>
<feature type="transmembrane region" description="Helical" evidence="9">
    <location>
        <begin position="352"/>
        <end position="378"/>
    </location>
</feature>
<evidence type="ECO:0000256" key="9">
    <source>
        <dbReference type="SAM" id="Phobius"/>
    </source>
</evidence>
<evidence type="ECO:0000256" key="6">
    <source>
        <dbReference type="ARBA" id="ARBA00022989"/>
    </source>
</evidence>
<dbReference type="InterPro" id="IPR036259">
    <property type="entry name" value="MFS_trans_sf"/>
</dbReference>
<evidence type="ECO:0000256" key="4">
    <source>
        <dbReference type="ARBA" id="ARBA00022597"/>
    </source>
</evidence>
<dbReference type="PANTHER" id="PTHR48021:SF46">
    <property type="entry name" value="MAJOR FACILITATOR SUPERFAMILY (MFS) PROFILE DOMAIN-CONTAINING PROTEIN"/>
    <property type="match status" value="1"/>
</dbReference>
<keyword evidence="5 9" id="KW-0812">Transmembrane</keyword>
<dbReference type="InterPro" id="IPR050549">
    <property type="entry name" value="MFS_Trehalose_Transporter"/>
</dbReference>
<keyword evidence="8" id="KW-0325">Glycoprotein</keyword>
<dbReference type="InterPro" id="IPR020846">
    <property type="entry name" value="MFS_dom"/>
</dbReference>
<name>A0AA38I7N0_9CUCU</name>
<dbReference type="AlphaFoldDB" id="A0AA38I7N0"/>
<feature type="transmembrane region" description="Helical" evidence="9">
    <location>
        <begin position="86"/>
        <end position="104"/>
    </location>
</feature>
<keyword evidence="6 9" id="KW-1133">Transmembrane helix</keyword>
<dbReference type="FunFam" id="1.20.1250.20:FF:000218">
    <property type="entry name" value="facilitated trehalose transporter Tret1"/>
    <property type="match status" value="1"/>
</dbReference>
<dbReference type="InterPro" id="IPR005828">
    <property type="entry name" value="MFS_sugar_transport-like"/>
</dbReference>
<keyword evidence="4" id="KW-0762">Sugar transport</keyword>
<sequence>MKASTDPTQTKTWPQYVAVLSALLAMFCSGIHMGWTSPTVPKILSDEYPFDVTPEEASYITIIGPLGDIVGNILSSILVDLIGRKFTILLIGVPQLVSMAMIYFSTYSVLLLYVARFIGGISEGSCFTILPLYICEVSEPKIRGLLGASFSLILIYGLLFVNLVGSFFGIFDAALIYIACSLVFMACFSIMPESPYYLIMKNKLEQAKASLRRLRACEDVDLELAALSKDVARQMSEKGRFKDLYAIKSNKMAVIVMIILRVLQQFSGISPFTMYAQLMFKDATDAIPQQWAASLMMLIQSFATLTAVLIVDVIGRKPMILISVGGCCVTLTFNAVFFVLRDYTDVEVSHLGVLPLVGLILFTICFSLGLGSAVNLLLGELFPANVKALAACLLNMIFAVGMLTTTKFYQFMADTFSLVIPFAVFGLFQFVGFVFCWKYVPETKNKTLEQIQQELKGNKDAKGAL</sequence>
<dbReference type="Pfam" id="PF00083">
    <property type="entry name" value="Sugar_tr"/>
    <property type="match status" value="1"/>
</dbReference>
<evidence type="ECO:0000256" key="1">
    <source>
        <dbReference type="ARBA" id="ARBA00004651"/>
    </source>
</evidence>
<evidence type="ECO:0000259" key="10">
    <source>
        <dbReference type="PROSITE" id="PS50850"/>
    </source>
</evidence>
<dbReference type="PROSITE" id="PS00216">
    <property type="entry name" value="SUGAR_TRANSPORT_1"/>
    <property type="match status" value="2"/>
</dbReference>
<keyword evidence="7 9" id="KW-0472">Membrane</keyword>
<feature type="transmembrane region" description="Helical" evidence="9">
    <location>
        <begin position="57"/>
        <end position="79"/>
    </location>
</feature>
<dbReference type="PRINTS" id="PR00171">
    <property type="entry name" value="SUGRTRNSPORT"/>
</dbReference>
<dbReference type="PANTHER" id="PTHR48021">
    <property type="match status" value="1"/>
</dbReference>
<feature type="transmembrane region" description="Helical" evidence="9">
    <location>
        <begin position="110"/>
        <end position="133"/>
    </location>
</feature>
<feature type="transmembrane region" description="Helical" evidence="9">
    <location>
        <begin position="16"/>
        <end position="37"/>
    </location>
</feature>
<evidence type="ECO:0000256" key="5">
    <source>
        <dbReference type="ARBA" id="ARBA00022692"/>
    </source>
</evidence>
<comment type="subcellular location">
    <subcellularLocation>
        <location evidence="1">Cell membrane</location>
        <topology evidence="1">Multi-pass membrane protein</topology>
    </subcellularLocation>
</comment>
<accession>A0AA38I7N0</accession>
<evidence type="ECO:0000313" key="11">
    <source>
        <dbReference type="EMBL" id="KAJ3650925.1"/>
    </source>
</evidence>
<keyword evidence="3" id="KW-1003">Cell membrane</keyword>
<evidence type="ECO:0000256" key="8">
    <source>
        <dbReference type="ARBA" id="ARBA00023180"/>
    </source>
</evidence>
<dbReference type="InterPro" id="IPR005829">
    <property type="entry name" value="Sugar_transporter_CS"/>
</dbReference>
<dbReference type="InterPro" id="IPR003663">
    <property type="entry name" value="Sugar/inositol_transpt"/>
</dbReference>
<keyword evidence="2" id="KW-0813">Transport</keyword>
<feature type="transmembrane region" description="Helical" evidence="9">
    <location>
        <begin position="320"/>
        <end position="340"/>
    </location>
</feature>
<dbReference type="Gene3D" id="1.20.1250.20">
    <property type="entry name" value="MFS general substrate transporter like domains"/>
    <property type="match status" value="1"/>
</dbReference>
<dbReference type="SUPFAM" id="SSF103473">
    <property type="entry name" value="MFS general substrate transporter"/>
    <property type="match status" value="1"/>
</dbReference>
<dbReference type="Proteomes" id="UP001168821">
    <property type="component" value="Unassembled WGS sequence"/>
</dbReference>
<dbReference type="PROSITE" id="PS00217">
    <property type="entry name" value="SUGAR_TRANSPORT_2"/>
    <property type="match status" value="1"/>
</dbReference>
<evidence type="ECO:0000256" key="7">
    <source>
        <dbReference type="ARBA" id="ARBA00023136"/>
    </source>
</evidence>
<feature type="transmembrane region" description="Helical" evidence="9">
    <location>
        <begin position="145"/>
        <end position="168"/>
    </location>
</feature>
<dbReference type="GO" id="GO:0005886">
    <property type="term" value="C:plasma membrane"/>
    <property type="evidence" value="ECO:0007669"/>
    <property type="project" value="UniProtKB-SubCell"/>
</dbReference>
<keyword evidence="12" id="KW-1185">Reference proteome</keyword>
<dbReference type="EMBL" id="JALNTZ010000005">
    <property type="protein sequence ID" value="KAJ3650925.1"/>
    <property type="molecule type" value="Genomic_DNA"/>
</dbReference>
<feature type="transmembrane region" description="Helical" evidence="9">
    <location>
        <begin position="390"/>
        <end position="412"/>
    </location>
</feature>
<dbReference type="PROSITE" id="PS50850">
    <property type="entry name" value="MFS"/>
    <property type="match status" value="1"/>
</dbReference>
<protein>
    <recommendedName>
        <fullName evidence="10">Major facilitator superfamily (MFS) profile domain-containing protein</fullName>
    </recommendedName>
</protein>
<evidence type="ECO:0000256" key="3">
    <source>
        <dbReference type="ARBA" id="ARBA00022475"/>
    </source>
</evidence>
<evidence type="ECO:0000313" key="12">
    <source>
        <dbReference type="Proteomes" id="UP001168821"/>
    </source>
</evidence>